<reference evidence="1" key="1">
    <citation type="submission" date="2022-04" db="EMBL/GenBank/DDBJ databases">
        <title>Jade perch genome.</title>
        <authorList>
            <person name="Chao B."/>
        </authorList>
    </citation>
    <scope>NUCLEOTIDE SEQUENCE</scope>
    <source>
        <strain evidence="1">CB-2022</strain>
    </source>
</reference>
<sequence length="534" mass="59343">MVSTMTESFFQKQFAPWGFDRLRSCHWLQLLRAANGLAIPYIGYLELDVELCGKHLVQSLQLCSSATSRLPPLKGAPLVSVRARGKRVVRIPGGVIKLVASTCPEKFSGQSVLFEPPESGLPAGLLASPCLVQVVQGTVYVPVVNVGTTEVLLYPRTGLGVLSAVQVVSLPTGVTEVESSVATVSSQTVATSVLDRVEMLDLSLLSEQEQAGAKSLLRKYRSVFSAHDGDLGCTNLLCHDIPLLDDVPVRQRESSSPYASPIVLVRKKDGSLRLCVDYRLLNSKTRKDAFPLPRIEESLDALSGAHWFSTIDLASGYNQVPVAEQDRPKTAFCTPFGLFEFNRMPFGLCNAPSTFQRLMQRMFGDQQGQSLLLYLDDIIIYSSSVEQHLQRLEMVLDRLKREGLKAKLDKCAFFRQEVGYLGHVISRQGVSTDPKKIEAVANWQRPRHVSELLLFWVLPATTAVLWRALPSWLALCISWWLCWQAPSQREESGQALDTVWTPQCEESFEALKSRLVSAPVLTYADFSRPFYFGD</sequence>
<protein>
    <submittedName>
        <fullName evidence="1">Uncharacterized protein</fullName>
    </submittedName>
</protein>
<evidence type="ECO:0000313" key="2">
    <source>
        <dbReference type="Proteomes" id="UP000831701"/>
    </source>
</evidence>
<dbReference type="Proteomes" id="UP000831701">
    <property type="component" value="Chromosome 23"/>
</dbReference>
<accession>A0ACB8V9E7</accession>
<proteinExistence type="predicted"/>
<dbReference type="EMBL" id="CM041553">
    <property type="protein sequence ID" value="KAI3352262.1"/>
    <property type="molecule type" value="Genomic_DNA"/>
</dbReference>
<name>A0ACB8V9E7_9TELE</name>
<evidence type="ECO:0000313" key="1">
    <source>
        <dbReference type="EMBL" id="KAI3352262.1"/>
    </source>
</evidence>
<comment type="caution">
    <text evidence="1">The sequence shown here is derived from an EMBL/GenBank/DDBJ whole genome shotgun (WGS) entry which is preliminary data.</text>
</comment>
<keyword evidence="2" id="KW-1185">Reference proteome</keyword>
<gene>
    <name evidence="1" type="ORF">L3Q82_005237</name>
</gene>
<organism evidence="1 2">
    <name type="scientific">Scortum barcoo</name>
    <name type="common">barcoo grunter</name>
    <dbReference type="NCBI Taxonomy" id="214431"/>
    <lineage>
        <taxon>Eukaryota</taxon>
        <taxon>Metazoa</taxon>
        <taxon>Chordata</taxon>
        <taxon>Craniata</taxon>
        <taxon>Vertebrata</taxon>
        <taxon>Euteleostomi</taxon>
        <taxon>Actinopterygii</taxon>
        <taxon>Neopterygii</taxon>
        <taxon>Teleostei</taxon>
        <taxon>Neoteleostei</taxon>
        <taxon>Acanthomorphata</taxon>
        <taxon>Eupercaria</taxon>
        <taxon>Centrarchiformes</taxon>
        <taxon>Terapontoidei</taxon>
        <taxon>Terapontidae</taxon>
        <taxon>Scortum</taxon>
    </lineage>
</organism>